<feature type="domain" description="Tet-like 2OG-Fe(II) oxygenase" evidence="1">
    <location>
        <begin position="4"/>
        <end position="68"/>
    </location>
</feature>
<dbReference type="Pfam" id="PF20515">
    <property type="entry name" value="2OG-FeII_Oxy_6"/>
    <property type="match status" value="1"/>
</dbReference>
<dbReference type="AlphaFoldDB" id="A0A9P6NWY8"/>
<proteinExistence type="predicted"/>
<reference evidence="2" key="1">
    <citation type="submission" date="2013-11" db="EMBL/GenBank/DDBJ databases">
        <title>Genome sequence of the fusiform rust pathogen reveals effectors for host alternation and coevolution with pine.</title>
        <authorList>
            <consortium name="DOE Joint Genome Institute"/>
            <person name="Smith K."/>
            <person name="Pendleton A."/>
            <person name="Kubisiak T."/>
            <person name="Anderson C."/>
            <person name="Salamov A."/>
            <person name="Aerts A."/>
            <person name="Riley R."/>
            <person name="Clum A."/>
            <person name="Lindquist E."/>
            <person name="Ence D."/>
            <person name="Campbell M."/>
            <person name="Kronenberg Z."/>
            <person name="Feau N."/>
            <person name="Dhillon B."/>
            <person name="Hamelin R."/>
            <person name="Burleigh J."/>
            <person name="Smith J."/>
            <person name="Yandell M."/>
            <person name="Nelson C."/>
            <person name="Grigoriev I."/>
            <person name="Davis J."/>
        </authorList>
    </citation>
    <scope>NUCLEOTIDE SEQUENCE</scope>
    <source>
        <strain evidence="2">G11</strain>
    </source>
</reference>
<name>A0A9P6NWY8_9BASI</name>
<feature type="non-terminal residue" evidence="2">
    <location>
        <position position="1"/>
    </location>
</feature>
<gene>
    <name evidence="2" type="ORF">CROQUDRAFT_36139</name>
</gene>
<evidence type="ECO:0000313" key="2">
    <source>
        <dbReference type="EMBL" id="KAG0151922.1"/>
    </source>
</evidence>
<dbReference type="Proteomes" id="UP000886653">
    <property type="component" value="Unassembled WGS sequence"/>
</dbReference>
<keyword evidence="3" id="KW-1185">Reference proteome</keyword>
<sequence>NFISIDNFLAEIFGTLSLSAFTANSMLASSLAAPSWLFKDWCKTANVNVFGINFVLTCGGFRNAPHID</sequence>
<protein>
    <recommendedName>
        <fullName evidence="1">Tet-like 2OG-Fe(II) oxygenase domain-containing protein</fullName>
    </recommendedName>
</protein>
<dbReference type="EMBL" id="MU167210">
    <property type="protein sequence ID" value="KAG0151922.1"/>
    <property type="molecule type" value="Genomic_DNA"/>
</dbReference>
<evidence type="ECO:0000313" key="3">
    <source>
        <dbReference type="Proteomes" id="UP000886653"/>
    </source>
</evidence>
<evidence type="ECO:0000259" key="1">
    <source>
        <dbReference type="Pfam" id="PF20515"/>
    </source>
</evidence>
<accession>A0A9P6NWY8</accession>
<dbReference type="InterPro" id="IPR046798">
    <property type="entry name" value="2OG-FeII_Oxy_6"/>
</dbReference>
<organism evidence="2 3">
    <name type="scientific">Cronartium quercuum f. sp. fusiforme G11</name>
    <dbReference type="NCBI Taxonomy" id="708437"/>
    <lineage>
        <taxon>Eukaryota</taxon>
        <taxon>Fungi</taxon>
        <taxon>Dikarya</taxon>
        <taxon>Basidiomycota</taxon>
        <taxon>Pucciniomycotina</taxon>
        <taxon>Pucciniomycetes</taxon>
        <taxon>Pucciniales</taxon>
        <taxon>Coleosporiaceae</taxon>
        <taxon>Cronartium</taxon>
    </lineage>
</organism>
<comment type="caution">
    <text evidence="2">The sequence shown here is derived from an EMBL/GenBank/DDBJ whole genome shotgun (WGS) entry which is preliminary data.</text>
</comment>